<feature type="compositionally biased region" description="Basic and acidic residues" evidence="1">
    <location>
        <begin position="1"/>
        <end position="24"/>
    </location>
</feature>
<feature type="compositionally biased region" description="Basic and acidic residues" evidence="1">
    <location>
        <begin position="65"/>
        <end position="84"/>
    </location>
</feature>
<feature type="compositionally biased region" description="Low complexity" evidence="1">
    <location>
        <begin position="52"/>
        <end position="62"/>
    </location>
</feature>
<comment type="caution">
    <text evidence="2">The sequence shown here is derived from an EMBL/GenBank/DDBJ whole genome shotgun (WGS) entry which is preliminary data.</text>
</comment>
<dbReference type="RefSeq" id="WP_257924810.1">
    <property type="nucleotide sequence ID" value="NZ_JAMXQV010000024.1"/>
</dbReference>
<proteinExistence type="predicted"/>
<dbReference type="AlphaFoldDB" id="A0A9X2SPK2"/>
<accession>A0A9X2SPK2</accession>
<name>A0A9X2SPK2_9PSEU</name>
<dbReference type="PANTHER" id="PTHR36221:SF1">
    <property type="entry name" value="DUF742 DOMAIN-CONTAINING PROTEIN"/>
    <property type="match status" value="1"/>
</dbReference>
<evidence type="ECO:0000256" key="1">
    <source>
        <dbReference type="SAM" id="MobiDB-lite"/>
    </source>
</evidence>
<dbReference type="EMBL" id="JAMXQV010000024">
    <property type="protein sequence ID" value="MCR6488246.1"/>
    <property type="molecule type" value="Genomic_DNA"/>
</dbReference>
<organism evidence="2 3">
    <name type="scientific">Amycolatopsis iheyensis</name>
    <dbReference type="NCBI Taxonomy" id="2945988"/>
    <lineage>
        <taxon>Bacteria</taxon>
        <taxon>Bacillati</taxon>
        <taxon>Actinomycetota</taxon>
        <taxon>Actinomycetes</taxon>
        <taxon>Pseudonocardiales</taxon>
        <taxon>Pseudonocardiaceae</taxon>
        <taxon>Amycolatopsis</taxon>
    </lineage>
</organism>
<reference evidence="2" key="1">
    <citation type="submission" date="2022-06" db="EMBL/GenBank/DDBJ databases">
        <title>Amycolatopsis iheyaensis sp. nov., a new species of the genus Amycolatopsis isolated from soil in Iheya island, Japan.</title>
        <authorList>
            <person name="Ngamcharungchit C."/>
            <person name="Kanto H."/>
            <person name="Take A."/>
            <person name="Intra B."/>
            <person name="Matsumoto A."/>
            <person name="Panbangred W."/>
            <person name="Inahashi Y."/>
        </authorList>
    </citation>
    <scope>NUCLEOTIDE SEQUENCE</scope>
    <source>
        <strain evidence="2">OK19-0408</strain>
    </source>
</reference>
<sequence>MTEPNDAIRDLVQRAHEEEPHLIEFDPDAGLADLRSRVPQQFRDAGEGDAGAGLQQGALLIGPDFRTRPHGGSEAEPHSEDRPPRHLSRLSAFAMPESDDGVPELVGATGLVRPYMKTRGRTRAPQFALEALVVTAPGLDPATVRSLEWSRVCELCVRPTAVAEIAARLEWPFGVARVVIADVVDAGLATVILPQLEEDGGPSLALMAVVLERLREM</sequence>
<feature type="region of interest" description="Disordered" evidence="1">
    <location>
        <begin position="1"/>
        <end position="85"/>
    </location>
</feature>
<gene>
    <name evidence="2" type="ORF">M8542_35995</name>
</gene>
<protein>
    <submittedName>
        <fullName evidence="2">DUF742 domain-containing protein</fullName>
    </submittedName>
</protein>
<dbReference type="Pfam" id="PF05331">
    <property type="entry name" value="DUF742"/>
    <property type="match status" value="1"/>
</dbReference>
<evidence type="ECO:0000313" key="2">
    <source>
        <dbReference type="EMBL" id="MCR6488246.1"/>
    </source>
</evidence>
<keyword evidence="3" id="KW-1185">Reference proteome</keyword>
<dbReference type="Proteomes" id="UP001144096">
    <property type="component" value="Unassembled WGS sequence"/>
</dbReference>
<evidence type="ECO:0000313" key="3">
    <source>
        <dbReference type="Proteomes" id="UP001144096"/>
    </source>
</evidence>
<dbReference type="PANTHER" id="PTHR36221">
    <property type="entry name" value="DUF742 DOMAIN-CONTAINING PROTEIN"/>
    <property type="match status" value="1"/>
</dbReference>
<dbReference type="InterPro" id="IPR007995">
    <property type="entry name" value="DUF742"/>
</dbReference>